<sequence length="121" mass="13919">MHRLKEIYLLQFLLLLLSIIFPISISQETTVRYGNSIRNLLTPCSVLNSTTCFDNIPDHVPNPCDECKKPDGHCGAELRCICHPKECKDRVISVGAVLKPFRNIVFFLLFFLILKDYFQAF</sequence>
<keyword evidence="4" id="KW-1185">Reference proteome</keyword>
<name>A0A8S0PVM4_OLEEU</name>
<keyword evidence="1" id="KW-0812">Transmembrane</keyword>
<protein>
    <submittedName>
        <fullName evidence="3">Uncharacterized protein</fullName>
    </submittedName>
</protein>
<organism evidence="3 4">
    <name type="scientific">Olea europaea subsp. europaea</name>
    <dbReference type="NCBI Taxonomy" id="158383"/>
    <lineage>
        <taxon>Eukaryota</taxon>
        <taxon>Viridiplantae</taxon>
        <taxon>Streptophyta</taxon>
        <taxon>Embryophyta</taxon>
        <taxon>Tracheophyta</taxon>
        <taxon>Spermatophyta</taxon>
        <taxon>Magnoliopsida</taxon>
        <taxon>eudicotyledons</taxon>
        <taxon>Gunneridae</taxon>
        <taxon>Pentapetalae</taxon>
        <taxon>asterids</taxon>
        <taxon>lamiids</taxon>
        <taxon>Lamiales</taxon>
        <taxon>Oleaceae</taxon>
        <taxon>Oleeae</taxon>
        <taxon>Olea</taxon>
    </lineage>
</organism>
<evidence type="ECO:0000313" key="4">
    <source>
        <dbReference type="Proteomes" id="UP000594638"/>
    </source>
</evidence>
<feature type="transmembrane region" description="Helical" evidence="1">
    <location>
        <begin position="100"/>
        <end position="118"/>
    </location>
</feature>
<dbReference type="EMBL" id="CACTIH010000210">
    <property type="protein sequence ID" value="CAA2957157.1"/>
    <property type="molecule type" value="Genomic_DNA"/>
</dbReference>
<keyword evidence="1" id="KW-1133">Transmembrane helix</keyword>
<dbReference type="Gramene" id="OE9A072555T1">
    <property type="protein sequence ID" value="OE9A072555C1"/>
    <property type="gene ID" value="OE9A072555"/>
</dbReference>
<accession>A0A8S0PVM4</accession>
<proteinExistence type="predicted"/>
<dbReference type="AlphaFoldDB" id="A0A8S0PVM4"/>
<evidence type="ECO:0000313" key="3">
    <source>
        <dbReference type="EMBL" id="CAA2957157.1"/>
    </source>
</evidence>
<reference evidence="3 4" key="1">
    <citation type="submission" date="2019-12" db="EMBL/GenBank/DDBJ databases">
        <authorList>
            <person name="Alioto T."/>
            <person name="Alioto T."/>
            <person name="Gomez Garrido J."/>
        </authorList>
    </citation>
    <scope>NUCLEOTIDE SEQUENCE [LARGE SCALE GENOMIC DNA]</scope>
</reference>
<feature type="signal peptide" evidence="2">
    <location>
        <begin position="1"/>
        <end position="26"/>
    </location>
</feature>
<keyword evidence="1" id="KW-0472">Membrane</keyword>
<keyword evidence="2" id="KW-0732">Signal</keyword>
<dbReference type="OrthoDB" id="1870516at2759"/>
<comment type="caution">
    <text evidence="3">The sequence shown here is derived from an EMBL/GenBank/DDBJ whole genome shotgun (WGS) entry which is preliminary data.</text>
</comment>
<evidence type="ECO:0000256" key="1">
    <source>
        <dbReference type="SAM" id="Phobius"/>
    </source>
</evidence>
<dbReference type="Proteomes" id="UP000594638">
    <property type="component" value="Unassembled WGS sequence"/>
</dbReference>
<gene>
    <name evidence="3" type="ORF">OLEA9_A072555</name>
</gene>
<evidence type="ECO:0000256" key="2">
    <source>
        <dbReference type="SAM" id="SignalP"/>
    </source>
</evidence>
<feature type="chain" id="PRO_5035926894" evidence="2">
    <location>
        <begin position="27"/>
        <end position="121"/>
    </location>
</feature>